<proteinExistence type="predicted"/>
<dbReference type="InterPro" id="IPR007474">
    <property type="entry name" value="ApaG_domain"/>
</dbReference>
<feature type="domain" description="ApaG" evidence="1">
    <location>
        <begin position="4"/>
        <end position="68"/>
    </location>
</feature>
<accession>A0A1I7Y313</accession>
<dbReference type="PANTHER" id="PTHR14289">
    <property type="entry name" value="F-BOX ONLY PROTEIN 3"/>
    <property type="match status" value="1"/>
</dbReference>
<sequence>MTGHEVTLRERVIKVFSMNQLNQTSAHGIGVSGIVPILTPTQPVFQFSSTIDLQQLKGGQMWGKFKLEREDGGKFKLEREDGSFVDVAIPNVPLEACPDKPAEQSESVVH</sequence>
<reference evidence="3" key="1">
    <citation type="submission" date="2016-11" db="UniProtKB">
        <authorList>
            <consortium name="WormBaseParasite"/>
        </authorList>
    </citation>
    <scope>IDENTIFICATION</scope>
</reference>
<dbReference type="GO" id="GO:0070987">
    <property type="term" value="P:error-free translesion synthesis"/>
    <property type="evidence" value="ECO:0007669"/>
    <property type="project" value="TreeGrafter"/>
</dbReference>
<evidence type="ECO:0000313" key="2">
    <source>
        <dbReference type="Proteomes" id="UP000095287"/>
    </source>
</evidence>
<dbReference type="AlphaFoldDB" id="A0A1I7Y313"/>
<evidence type="ECO:0000259" key="1">
    <source>
        <dbReference type="Pfam" id="PF04379"/>
    </source>
</evidence>
<name>A0A1I7Y313_9BILA</name>
<dbReference type="WBParaSite" id="L893_g12227.t1">
    <property type="protein sequence ID" value="L893_g12227.t1"/>
    <property type="gene ID" value="L893_g12227"/>
</dbReference>
<dbReference type="InterPro" id="IPR036767">
    <property type="entry name" value="ApaG_sf"/>
</dbReference>
<dbReference type="Gene3D" id="2.60.40.1470">
    <property type="entry name" value="ApaG domain"/>
    <property type="match status" value="1"/>
</dbReference>
<organism evidence="2 3">
    <name type="scientific">Steinernema glaseri</name>
    <dbReference type="NCBI Taxonomy" id="37863"/>
    <lineage>
        <taxon>Eukaryota</taxon>
        <taxon>Metazoa</taxon>
        <taxon>Ecdysozoa</taxon>
        <taxon>Nematoda</taxon>
        <taxon>Chromadorea</taxon>
        <taxon>Rhabditida</taxon>
        <taxon>Tylenchina</taxon>
        <taxon>Panagrolaimomorpha</taxon>
        <taxon>Strongyloidoidea</taxon>
        <taxon>Steinernematidae</taxon>
        <taxon>Steinernema</taxon>
    </lineage>
</organism>
<dbReference type="SUPFAM" id="SSF110069">
    <property type="entry name" value="ApaG-like"/>
    <property type="match status" value="1"/>
</dbReference>
<dbReference type="PANTHER" id="PTHR14289:SF16">
    <property type="entry name" value="POLYMERASE DELTA-INTERACTING PROTEIN 2"/>
    <property type="match status" value="1"/>
</dbReference>
<evidence type="ECO:0000313" key="3">
    <source>
        <dbReference type="WBParaSite" id="L893_g12227.t1"/>
    </source>
</evidence>
<dbReference type="Pfam" id="PF04379">
    <property type="entry name" value="DUF525"/>
    <property type="match status" value="1"/>
</dbReference>
<keyword evidence="2" id="KW-1185">Reference proteome</keyword>
<dbReference type="Proteomes" id="UP000095287">
    <property type="component" value="Unplaced"/>
</dbReference>
<protein>
    <submittedName>
        <fullName evidence="3">ApaG domain-containing protein</fullName>
    </submittedName>
</protein>
<dbReference type="GO" id="GO:0005634">
    <property type="term" value="C:nucleus"/>
    <property type="evidence" value="ECO:0007669"/>
    <property type="project" value="TreeGrafter"/>
</dbReference>
<dbReference type="GO" id="GO:0042645">
    <property type="term" value="C:mitochondrial nucleoid"/>
    <property type="evidence" value="ECO:0007669"/>
    <property type="project" value="TreeGrafter"/>
</dbReference>